<organism evidence="3 4">
    <name type="scientific">Agromyces ramosus</name>
    <dbReference type="NCBI Taxonomy" id="33879"/>
    <lineage>
        <taxon>Bacteria</taxon>
        <taxon>Bacillati</taxon>
        <taxon>Actinomycetota</taxon>
        <taxon>Actinomycetes</taxon>
        <taxon>Micrococcales</taxon>
        <taxon>Microbacteriaceae</taxon>
        <taxon>Agromyces</taxon>
    </lineage>
</organism>
<feature type="compositionally biased region" description="Polar residues" evidence="1">
    <location>
        <begin position="25"/>
        <end position="42"/>
    </location>
</feature>
<keyword evidence="4" id="KW-1185">Reference proteome</keyword>
<proteinExistence type="predicted"/>
<accession>A0A4Q7M7P7</accession>
<dbReference type="EMBL" id="SGWY01000004">
    <property type="protein sequence ID" value="RZS63581.1"/>
    <property type="molecule type" value="Genomic_DNA"/>
</dbReference>
<evidence type="ECO:0008006" key="5">
    <source>
        <dbReference type="Google" id="ProtNLM"/>
    </source>
</evidence>
<evidence type="ECO:0000313" key="4">
    <source>
        <dbReference type="Proteomes" id="UP000293289"/>
    </source>
</evidence>
<dbReference type="Proteomes" id="UP000293289">
    <property type="component" value="Unassembled WGS sequence"/>
</dbReference>
<dbReference type="AlphaFoldDB" id="A0A4Q7M7P7"/>
<feature type="chain" id="PRO_5038334719" description="Lipoprotein LpqN" evidence="2">
    <location>
        <begin position="21"/>
        <end position="256"/>
    </location>
</feature>
<reference evidence="3 4" key="1">
    <citation type="submission" date="2019-02" db="EMBL/GenBank/DDBJ databases">
        <title>Genomic Encyclopedia of Type Strains, Phase IV (KMG-IV): sequencing the most valuable type-strain genomes for metagenomic binning, comparative biology and taxonomic classification.</title>
        <authorList>
            <person name="Goeker M."/>
        </authorList>
    </citation>
    <scope>NUCLEOTIDE SEQUENCE [LARGE SCALE GENOMIC DNA]</scope>
    <source>
        <strain evidence="3 4">DSM 43045</strain>
    </source>
</reference>
<name>A0A4Q7M7P7_9MICO</name>
<sequence length="256" mass="25604">MYAPLATAAVALVLTLLGCAGTDDNQTSEPNAVPSGQESTSPMPAFEGTPYAALAAGAQSAPSFWPPLTFTAPDGWLSEPAAEGLLALTPDTADNRERIRAGGPPVTFLNVLPNIGVAAEDCADAAAPGVGAAASDVVGALATRPGLSTSGPVAVTIGGLSGQQIDVSLAADWTGTCSGGGPLVPLVYSPGFISWGAEPGEQFRIIVLDAAGLPSGMHATVMIVIYSAEAAAWDDHLSASTAVVDSFEFDTSPPDP</sequence>
<dbReference type="RefSeq" id="WP_130354322.1">
    <property type="nucleotide sequence ID" value="NZ_SGWY01000004.1"/>
</dbReference>
<protein>
    <recommendedName>
        <fullName evidence="5">Lipoprotein LpqN</fullName>
    </recommendedName>
</protein>
<keyword evidence="2" id="KW-0732">Signal</keyword>
<evidence type="ECO:0000313" key="3">
    <source>
        <dbReference type="EMBL" id="RZS63581.1"/>
    </source>
</evidence>
<feature type="region of interest" description="Disordered" evidence="1">
    <location>
        <begin position="25"/>
        <end position="47"/>
    </location>
</feature>
<feature type="signal peptide" evidence="2">
    <location>
        <begin position="1"/>
        <end position="20"/>
    </location>
</feature>
<evidence type="ECO:0000256" key="1">
    <source>
        <dbReference type="SAM" id="MobiDB-lite"/>
    </source>
</evidence>
<gene>
    <name evidence="3" type="ORF">EV187_3489</name>
</gene>
<comment type="caution">
    <text evidence="3">The sequence shown here is derived from an EMBL/GenBank/DDBJ whole genome shotgun (WGS) entry which is preliminary data.</text>
</comment>
<evidence type="ECO:0000256" key="2">
    <source>
        <dbReference type="SAM" id="SignalP"/>
    </source>
</evidence>